<keyword evidence="1" id="KW-0805">Transcription regulation</keyword>
<dbReference type="SMART" id="SM00895">
    <property type="entry name" value="FCD"/>
    <property type="match status" value="1"/>
</dbReference>
<dbReference type="InterPro" id="IPR000524">
    <property type="entry name" value="Tscrpt_reg_HTH_GntR"/>
</dbReference>
<accession>A0ABU1I1R9</accession>
<dbReference type="Proteomes" id="UP001260188">
    <property type="component" value="Unassembled WGS sequence"/>
</dbReference>
<dbReference type="Pfam" id="PF07729">
    <property type="entry name" value="FCD"/>
    <property type="match status" value="1"/>
</dbReference>
<evidence type="ECO:0000256" key="3">
    <source>
        <dbReference type="ARBA" id="ARBA00023163"/>
    </source>
</evidence>
<evidence type="ECO:0000313" key="6">
    <source>
        <dbReference type="Proteomes" id="UP001260188"/>
    </source>
</evidence>
<dbReference type="PANTHER" id="PTHR43537:SF44">
    <property type="entry name" value="GNTR FAMILY REGULATORY PROTEIN"/>
    <property type="match status" value="1"/>
</dbReference>
<dbReference type="InterPro" id="IPR036388">
    <property type="entry name" value="WH-like_DNA-bd_sf"/>
</dbReference>
<protein>
    <submittedName>
        <fullName evidence="5">DNA-binding FadR family transcriptional regulator</fullName>
    </submittedName>
</protein>
<keyword evidence="6" id="KW-1185">Reference proteome</keyword>
<gene>
    <name evidence="5" type="ORF">QE367_002011</name>
</gene>
<keyword evidence="3" id="KW-0804">Transcription</keyword>
<proteinExistence type="predicted"/>
<dbReference type="InterPro" id="IPR011711">
    <property type="entry name" value="GntR_C"/>
</dbReference>
<evidence type="ECO:0000313" key="5">
    <source>
        <dbReference type="EMBL" id="MDR6167807.1"/>
    </source>
</evidence>
<dbReference type="SUPFAM" id="SSF48008">
    <property type="entry name" value="GntR ligand-binding domain-like"/>
    <property type="match status" value="1"/>
</dbReference>
<evidence type="ECO:0000256" key="1">
    <source>
        <dbReference type="ARBA" id="ARBA00023015"/>
    </source>
</evidence>
<dbReference type="SMART" id="SM00345">
    <property type="entry name" value="HTH_GNTR"/>
    <property type="match status" value="1"/>
</dbReference>
<reference evidence="5 6" key="1">
    <citation type="submission" date="2023-08" db="EMBL/GenBank/DDBJ databases">
        <title>Functional and genomic diversity of the sorghum phyllosphere microbiome.</title>
        <authorList>
            <person name="Shade A."/>
        </authorList>
    </citation>
    <scope>NUCLEOTIDE SEQUENCE [LARGE SCALE GENOMIC DNA]</scope>
    <source>
        <strain evidence="5 6">SORGH_AS_0919</strain>
    </source>
</reference>
<dbReference type="CDD" id="cd07377">
    <property type="entry name" value="WHTH_GntR"/>
    <property type="match status" value="1"/>
</dbReference>
<organism evidence="5 6">
    <name type="scientific">Microbacterium paludicola</name>
    <dbReference type="NCBI Taxonomy" id="300019"/>
    <lineage>
        <taxon>Bacteria</taxon>
        <taxon>Bacillati</taxon>
        <taxon>Actinomycetota</taxon>
        <taxon>Actinomycetes</taxon>
        <taxon>Micrococcales</taxon>
        <taxon>Microbacteriaceae</taxon>
        <taxon>Microbacterium</taxon>
    </lineage>
</organism>
<dbReference type="InterPro" id="IPR008920">
    <property type="entry name" value="TF_FadR/GntR_C"/>
</dbReference>
<feature type="domain" description="HTH gntR-type" evidence="4">
    <location>
        <begin position="17"/>
        <end position="85"/>
    </location>
</feature>
<name>A0ABU1I1R9_9MICO</name>
<dbReference type="InterPro" id="IPR036390">
    <property type="entry name" value="WH_DNA-bd_sf"/>
</dbReference>
<dbReference type="PROSITE" id="PS50949">
    <property type="entry name" value="HTH_GNTR"/>
    <property type="match status" value="1"/>
</dbReference>
<keyword evidence="2 5" id="KW-0238">DNA-binding</keyword>
<dbReference type="Pfam" id="PF00392">
    <property type="entry name" value="GntR"/>
    <property type="match status" value="1"/>
</dbReference>
<dbReference type="GO" id="GO:0003677">
    <property type="term" value="F:DNA binding"/>
    <property type="evidence" value="ECO:0007669"/>
    <property type="project" value="UniProtKB-KW"/>
</dbReference>
<dbReference type="PRINTS" id="PR00035">
    <property type="entry name" value="HTHGNTR"/>
</dbReference>
<evidence type="ECO:0000256" key="2">
    <source>
        <dbReference type="ARBA" id="ARBA00023125"/>
    </source>
</evidence>
<dbReference type="Gene3D" id="1.20.120.530">
    <property type="entry name" value="GntR ligand-binding domain-like"/>
    <property type="match status" value="1"/>
</dbReference>
<dbReference type="SUPFAM" id="SSF46785">
    <property type="entry name" value="Winged helix' DNA-binding domain"/>
    <property type="match status" value="1"/>
</dbReference>
<evidence type="ECO:0000259" key="4">
    <source>
        <dbReference type="PROSITE" id="PS50949"/>
    </source>
</evidence>
<comment type="caution">
    <text evidence="5">The sequence shown here is derived from an EMBL/GenBank/DDBJ whole genome shotgun (WGS) entry which is preliminary data.</text>
</comment>
<dbReference type="PANTHER" id="PTHR43537">
    <property type="entry name" value="TRANSCRIPTIONAL REGULATOR, GNTR FAMILY"/>
    <property type="match status" value="1"/>
</dbReference>
<sequence length="244" mass="25685">MTDPAGASLGPLPRTHALIADDISRHLERLIVTGELSPGAPLPPERVLAQTLGVSRNALREALTRLAGLGLIERRQGSANRIARRVPLSATLAARMNEVSAEFRNAAEFRAVIEPQLVRLAAARVDRSQLEALRELLESGGENDAEGSAALDIAFHTAVAQATGNPLLAALGELTASWTVAARLYSHLDADGRRLSHDGHARILAALAAGDPDAAEYAMRIHLAEIRQLIESAGSSGADAADDA</sequence>
<dbReference type="RefSeq" id="WP_071918907.1">
    <property type="nucleotide sequence ID" value="NZ_CP018134.1"/>
</dbReference>
<dbReference type="EMBL" id="JAVIZA010000001">
    <property type="protein sequence ID" value="MDR6167807.1"/>
    <property type="molecule type" value="Genomic_DNA"/>
</dbReference>
<dbReference type="Gene3D" id="1.10.10.10">
    <property type="entry name" value="Winged helix-like DNA-binding domain superfamily/Winged helix DNA-binding domain"/>
    <property type="match status" value="1"/>
</dbReference>